<reference evidence="3 4" key="1">
    <citation type="submission" date="2017-12" db="EMBL/GenBank/DDBJ databases">
        <title>Streptomyces populusis sp. nov., a novel endophytic actinobacterium isolated from stems of Populus adenopoda Maxim.</title>
        <authorList>
            <person name="Wang Z."/>
        </authorList>
    </citation>
    <scope>NUCLEOTIDE SEQUENCE [LARGE SCALE GENOMIC DNA]</scope>
    <source>
        <strain evidence="3 4">A249</strain>
    </source>
</reference>
<feature type="chain" id="PRO_5014177959" description="ScyD/ScyE family protein" evidence="2">
    <location>
        <begin position="31"/>
        <end position="386"/>
    </location>
</feature>
<feature type="signal peptide" evidence="2">
    <location>
        <begin position="1"/>
        <end position="30"/>
    </location>
</feature>
<dbReference type="EMBL" id="PJOS01000190">
    <property type="protein sequence ID" value="PKT67295.1"/>
    <property type="molecule type" value="Genomic_DNA"/>
</dbReference>
<dbReference type="AlphaFoldDB" id="A0A2I0SBH6"/>
<protein>
    <recommendedName>
        <fullName evidence="5">ScyD/ScyE family protein</fullName>
    </recommendedName>
</protein>
<evidence type="ECO:0000256" key="1">
    <source>
        <dbReference type="SAM" id="MobiDB-lite"/>
    </source>
</evidence>
<dbReference type="InterPro" id="IPR048031">
    <property type="entry name" value="ScyD/ScyE-like"/>
</dbReference>
<keyword evidence="4" id="KW-1185">Reference proteome</keyword>
<proteinExistence type="predicted"/>
<evidence type="ECO:0000256" key="2">
    <source>
        <dbReference type="SAM" id="SignalP"/>
    </source>
</evidence>
<feature type="region of interest" description="Disordered" evidence="1">
    <location>
        <begin position="317"/>
        <end position="340"/>
    </location>
</feature>
<dbReference type="NCBIfam" id="NF033206">
    <property type="entry name" value="ScyE_fam"/>
    <property type="match status" value="1"/>
</dbReference>
<dbReference type="Proteomes" id="UP000236178">
    <property type="component" value="Unassembled WGS sequence"/>
</dbReference>
<gene>
    <name evidence="3" type="ORF">CW362_41235</name>
</gene>
<dbReference type="Gene3D" id="2.120.10.30">
    <property type="entry name" value="TolB, C-terminal domain"/>
    <property type="match status" value="1"/>
</dbReference>
<name>A0A2I0SBH6_9ACTN</name>
<evidence type="ECO:0000313" key="3">
    <source>
        <dbReference type="EMBL" id="PKT67295.1"/>
    </source>
</evidence>
<evidence type="ECO:0008006" key="5">
    <source>
        <dbReference type="Google" id="ProtNLM"/>
    </source>
</evidence>
<sequence length="386" mass="39114">MRGANTSWARAAAIAAIAGALTASVLPAQAAPQAAPRSAARSHAPAAVVVASGLHNPRDVQLQADGSLLVAEAGSGPDTPCTTPGTRCFGFSGSLYRVKGRARGRVVTGLPSEMGVRGDGTTAVNGAIQAEAAGGGTYRVVYGLNGTPAIRAALGAGGEAFGTLSTAGGTVLGDLAEHEGRYDPDAVEGNNEVFSNPHHFVRDGKDFLVTDAAANDLIRVHPDGTTTTEFVFPDNTLPAASDVRAATPAGRVQAVPTGIVRGRDGAFYLADMGGMVQGLSRIWRYVPGSAPTVLATGLTDVTDLDLDARGDLIALSYGSRSGSPPADSGPGSLTRIDPRKGTLTTIDTGGLLKEPAGLAVGPGGDIYVTNHTLGTGGELLRFPARR</sequence>
<comment type="caution">
    <text evidence="3">The sequence shown here is derived from an EMBL/GenBank/DDBJ whole genome shotgun (WGS) entry which is preliminary data.</text>
</comment>
<organism evidence="3 4">
    <name type="scientific">Streptomyces populi</name>
    <dbReference type="NCBI Taxonomy" id="2058924"/>
    <lineage>
        <taxon>Bacteria</taxon>
        <taxon>Bacillati</taxon>
        <taxon>Actinomycetota</taxon>
        <taxon>Actinomycetes</taxon>
        <taxon>Kitasatosporales</taxon>
        <taxon>Streptomycetaceae</taxon>
        <taxon>Streptomyces</taxon>
    </lineage>
</organism>
<feature type="compositionally biased region" description="Low complexity" evidence="1">
    <location>
        <begin position="318"/>
        <end position="332"/>
    </location>
</feature>
<dbReference type="OrthoDB" id="9812926at2"/>
<accession>A0A2I0SBH6</accession>
<dbReference type="RefSeq" id="WP_103554723.1">
    <property type="nucleotide sequence ID" value="NZ_JBHJSK010000033.1"/>
</dbReference>
<dbReference type="InterPro" id="IPR011042">
    <property type="entry name" value="6-blade_b-propeller_TolB-like"/>
</dbReference>
<keyword evidence="2" id="KW-0732">Signal</keyword>
<evidence type="ECO:0000313" key="4">
    <source>
        <dbReference type="Proteomes" id="UP000236178"/>
    </source>
</evidence>
<dbReference type="SUPFAM" id="SSF63829">
    <property type="entry name" value="Calcium-dependent phosphotriesterase"/>
    <property type="match status" value="1"/>
</dbReference>